<evidence type="ECO:0000313" key="2">
    <source>
        <dbReference type="EMBL" id="NWZ36906.1"/>
    </source>
</evidence>
<evidence type="ECO:0000313" key="3">
    <source>
        <dbReference type="Proteomes" id="UP000540762"/>
    </source>
</evidence>
<gene>
    <name evidence="2" type="primary">Spg11</name>
    <name evidence="2" type="ORF">BRAATR_R10780</name>
</gene>
<dbReference type="GO" id="GO:0007409">
    <property type="term" value="P:axonogenesis"/>
    <property type="evidence" value="ECO:0007669"/>
    <property type="project" value="TreeGrafter"/>
</dbReference>
<dbReference type="GO" id="GO:0030425">
    <property type="term" value="C:dendrite"/>
    <property type="evidence" value="ECO:0007669"/>
    <property type="project" value="TreeGrafter"/>
</dbReference>
<dbReference type="InterPro" id="IPR028107">
    <property type="entry name" value="Spatacsin_C_dom"/>
</dbReference>
<dbReference type="GO" id="GO:0045202">
    <property type="term" value="C:synapse"/>
    <property type="evidence" value="ECO:0007669"/>
    <property type="project" value="TreeGrafter"/>
</dbReference>
<dbReference type="GO" id="GO:0005737">
    <property type="term" value="C:cytoplasm"/>
    <property type="evidence" value="ECO:0007669"/>
    <property type="project" value="TreeGrafter"/>
</dbReference>
<dbReference type="Proteomes" id="UP000540762">
    <property type="component" value="Unassembled WGS sequence"/>
</dbReference>
<reference evidence="2 3" key="1">
    <citation type="submission" date="2019-09" db="EMBL/GenBank/DDBJ databases">
        <title>Bird 10,000 Genomes (B10K) Project - Family phase.</title>
        <authorList>
            <person name="Zhang G."/>
        </authorList>
    </citation>
    <scope>NUCLEOTIDE SEQUENCE [LARGE SCALE GENOMIC DNA]</scope>
    <source>
        <strain evidence="2">OUT-0037</strain>
        <tissue evidence="2">Liver</tissue>
    </source>
</reference>
<accession>A0A7K7M210</accession>
<dbReference type="GO" id="GO:0008088">
    <property type="term" value="P:axo-dendritic transport"/>
    <property type="evidence" value="ECO:0007669"/>
    <property type="project" value="TreeGrafter"/>
</dbReference>
<feature type="domain" description="Spatacsin C-terminal" evidence="1">
    <location>
        <begin position="2079"/>
        <end position="2371"/>
    </location>
</feature>
<organism evidence="2 3">
    <name type="scientific">Brachypodius melanocephalos</name>
    <name type="common">black-headed bulbul</name>
    <dbReference type="NCBI Taxonomy" id="3235156"/>
    <lineage>
        <taxon>Eukaryota</taxon>
        <taxon>Metazoa</taxon>
        <taxon>Chordata</taxon>
        <taxon>Craniata</taxon>
        <taxon>Vertebrata</taxon>
        <taxon>Euteleostomi</taxon>
        <taxon>Archelosauria</taxon>
        <taxon>Archosauria</taxon>
        <taxon>Dinosauria</taxon>
        <taxon>Saurischia</taxon>
        <taxon>Theropoda</taxon>
        <taxon>Coelurosauria</taxon>
        <taxon>Aves</taxon>
        <taxon>Neognathae</taxon>
        <taxon>Neoaves</taxon>
        <taxon>Telluraves</taxon>
        <taxon>Australaves</taxon>
        <taxon>Passeriformes</taxon>
        <taxon>Sylvioidea</taxon>
        <taxon>Pycnonotidae</taxon>
        <taxon>Brachypodius</taxon>
    </lineage>
</organism>
<sequence length="2427" mass="270431">RPRRDGGGSGQAGRAALRARRRRRMAAAGARAELRVLLVPRSGEPRGWARVRLSRARDALGTLLLPGGIHLEPLGPGGAGRARGSVLPGAWADFMWDSMASDGLQSNKTKLLALAQSHDLFVYEFSVEDGKHNPNSLHSCKEETLKKLLEAKSISLPSISSVKILSFGNSKCKLLLNQFVLVHLTFPEEHSPPETCDCFPLALPPEAVGRITDSQFCRGILFLLDSAGWIYIFDCTDGATLGKVSVALGAGPAPVSPLAALAVSPDLSTAVVTNTCHCALAVQLNTYFRQFPEHLLCKRDPENLPVKPPEGVDEDGLASSEHSMELLSSPFRTDRSWKAQLSSLWDRVRRRRTPPSPDLVDHSNLPWYQFFPHLEDHDPEICEDAERMVAFVPRAVTWAASRALQSQGAAHGGAGQQWAQIPVGAPQEMVKLECKLVTGATAVFVVLAQDTGLSLVLWDFESQDVTCSHFGRSSVYVECSAEVPLCLLLTERGLSLVLFGLTQEEFLTRLMMFGSAGVVDSVCRLNGWERCSIPIHALEAGLENRQLDTVDLFLKSKESVFSLSAPCPEHPGDGASQSYLSNLEELRPALNLLCSAIQDNDMEPHSKHFSEQLLNLTLTFLTKQLEEIFVHTQEPDEFLQKAADILTDYIIKLRKFLRKYPRPPIPPAHTEADLDEDLPEIEESQEWEKLTPEEVIAEAILSNKIPEAQIFFQRQQHPAERLQEFVQTGVSLVHDCLLKGSTSEASELLRNMGFDVKQEFHKICFHTQDRHVRELLVRVLQEENYFSEKEKKVIDFVHQVESFYSESFQENKETQSLASFCSWRKEQELSRQQAVLGSQLGWGSPGSRRLRVMLDWALWWDELQQEMILLPRKPHQGNCSAKALWMHLTAQHDWGSICAWIEESEPSQAPCGPAWPPLSPDIVDRSTLCSTYMRQDILNKLARKGIFVHSELEDFELLLQRLWCLGGVLQNPHPVPKYCTASGLDFHAQFVLHCLEHSLQYLLYTYLDYYSLSPSNCPILDQRELHEAHPWFEFLVQCRGVASNPRDPKMIFQASLANAQMLIPSSQGGVSSILLEGRTLLALATTVYGPGGIDQVLQNEDAEKPLKKVDPQLLKMALTPYPKLKAALFPSCTAHGILPPDISLYHLLQSLMPFDPTKLFGWQSTNTLAVSDAWSELPHFSSPELVSRHAVLERLDFLFYLLHGRPAFAFGTFLGQQLARSKTPRQLIQQAAREAQVLALCSLGAPSVAAACVCFLELLGQDSLRLRVELRAARIISTHCTRSEASHHHHSHTRDSLAEKLTKLADGEQAAAAAVLTLLEEAFWAAIEHQGIKRTSSDSRRQWSLVMQFCKLHNLELSTSFLRECAKSNEWLQFLIQSQLHGHQPAQVLPLVQDFPPVVRDHLELALGRFLGAEAGAAGRAPAGSLFQVLLQCQEQPSPSWYLLAEGLRARAPILSVLAACCPGTNLISCLCVWIITSVDDATRAEATTHTQSGAESPQWDLQDLAAIWRVFLRKQKSKTLLNGFQLFLKDSPLLHILEVYELCMNCKTYNEAKTKLDQFQESLTKVRKFIFSESAAAPEVPVPWLEEQALFLLELMLQQCQTQYELGKLLQLLAAAENLLLDGPHVKRLCALSEALRDSSISISRSILTPCSLEAFQEECSSILEQLQDKGMFSLARQVAALAELPVDSVVTHEVLRDLHRLRDTGQWHQTQTRAEFWKKCNDTFSKHSICSRAAAGFFLHQANDVWEPSGQEKTASLMERQLLLTLAGHWLAKEPEVAVQELEEVEKRIWRCRVARRALAAEGSGQRPCPGPAEPPGALSFGSLAEQFSFAELPALNTARHCRLEAVAAGEPCPALGRAERAALAALVGTLLDEGGVLEATRVCHYFQLWHRDVSLVLHCRALASGEAGLEQLQPEVRALLAAGAGTGGAASGAPGTASLEDWTPLGAPWEDDAVAAALKALAEECVHGRGYCRQVLCLYELSKDLGCSFGEVSAREPREVLGAILARRGPERGRRAQAFITCQGLPPATVAPLLAQQITQELLASAQGKGQKQVWNPAVESQALLQLAKLCQDHTLVGMKLLEKISSVPRGELSCITELLILAHSCFSLTCHMEGITRVLQAARLLTEEHLAPKEEYGLVVRLLTGIGRYNEMTYIFELLHHKHYFEVLMRKKLDPSGTLKAALLDYTKRCRPGDSEKHNMIALCFSMCREIGQNHEAAARTQLKLIESRPWEESLQDVPNLKKLLLKAVTLFIDAAESYSKDSCVRQALRCRRLTRLLTLQLHFLGSGHSTRIINLGRQELPGAILALPRFYQAAIVAEAYEFLPDWAEVLFQQVITRGDFVYLEEFKQQRPLQPGLFEEVAKKVKQQPPADAALRNLKRFLSHCEHIYTYYRLAYDHKFYDVVNSLLKDPQTGCCLNDFLSN</sequence>
<keyword evidence="3" id="KW-1185">Reference proteome</keyword>
<dbReference type="PANTHER" id="PTHR13650">
    <property type="entry name" value="SPATACSIN"/>
    <property type="match status" value="1"/>
</dbReference>
<dbReference type="Pfam" id="PF14649">
    <property type="entry name" value="Spatacsin_C"/>
    <property type="match status" value="1"/>
</dbReference>
<protein>
    <submittedName>
        <fullName evidence="2">SPTCS protein</fullName>
    </submittedName>
</protein>
<proteinExistence type="predicted"/>
<name>A0A7K7M210_9PASS</name>
<comment type="caution">
    <text evidence="2">The sequence shown here is derived from an EMBL/GenBank/DDBJ whole genome shotgun (WGS) entry which is preliminary data.</text>
</comment>
<evidence type="ECO:0000259" key="1">
    <source>
        <dbReference type="Pfam" id="PF14649"/>
    </source>
</evidence>
<feature type="non-terminal residue" evidence="2">
    <location>
        <position position="2427"/>
    </location>
</feature>
<dbReference type="PANTHER" id="PTHR13650:SF0">
    <property type="entry name" value="SPATACSIN"/>
    <property type="match status" value="1"/>
</dbReference>
<dbReference type="InterPro" id="IPR028103">
    <property type="entry name" value="Spatacsin"/>
</dbReference>
<dbReference type="GO" id="GO:0030424">
    <property type="term" value="C:axon"/>
    <property type="evidence" value="ECO:0007669"/>
    <property type="project" value="TreeGrafter"/>
</dbReference>
<dbReference type="GO" id="GO:0048489">
    <property type="term" value="P:synaptic vesicle transport"/>
    <property type="evidence" value="ECO:0007669"/>
    <property type="project" value="TreeGrafter"/>
</dbReference>
<feature type="non-terminal residue" evidence="2">
    <location>
        <position position="1"/>
    </location>
</feature>
<dbReference type="GO" id="GO:0007268">
    <property type="term" value="P:chemical synaptic transmission"/>
    <property type="evidence" value="ECO:0007669"/>
    <property type="project" value="TreeGrafter"/>
</dbReference>
<dbReference type="EMBL" id="VZSR01000983">
    <property type="protein sequence ID" value="NWZ36906.1"/>
    <property type="molecule type" value="Genomic_DNA"/>
</dbReference>